<evidence type="ECO:0000256" key="16">
    <source>
        <dbReference type="ARBA" id="ARBA00023254"/>
    </source>
</evidence>
<dbReference type="GO" id="GO:0046872">
    <property type="term" value="F:metal ion binding"/>
    <property type="evidence" value="ECO:0007669"/>
    <property type="project" value="UniProtKB-UniRule"/>
</dbReference>
<dbReference type="GO" id="GO:0043047">
    <property type="term" value="F:single-stranded telomeric DNA binding"/>
    <property type="evidence" value="ECO:0007669"/>
    <property type="project" value="TreeGrafter"/>
</dbReference>
<dbReference type="PANTHER" id="PTHR18867:SF12">
    <property type="entry name" value="DNA REPAIR PROTEIN RAD50"/>
    <property type="match status" value="1"/>
</dbReference>
<dbReference type="Gene3D" id="3.40.50.300">
    <property type="entry name" value="P-loop containing nucleotide triphosphate hydrolases"/>
    <property type="match status" value="2"/>
</dbReference>
<keyword evidence="12" id="KW-0460">Magnesium</keyword>
<evidence type="ECO:0000313" key="23">
    <source>
        <dbReference type="Proteomes" id="UP001055439"/>
    </source>
</evidence>
<feature type="region of interest" description="Disordered" evidence="20">
    <location>
        <begin position="30"/>
        <end position="77"/>
    </location>
</feature>
<evidence type="ECO:0000256" key="20">
    <source>
        <dbReference type="SAM" id="MobiDB-lite"/>
    </source>
</evidence>
<keyword evidence="13 19" id="KW-0175">Coiled coil</keyword>
<evidence type="ECO:0000256" key="12">
    <source>
        <dbReference type="ARBA" id="ARBA00022842"/>
    </source>
</evidence>
<dbReference type="Proteomes" id="UP001055439">
    <property type="component" value="Chromosome 8"/>
</dbReference>
<evidence type="ECO:0000256" key="11">
    <source>
        <dbReference type="ARBA" id="ARBA00022840"/>
    </source>
</evidence>
<dbReference type="GO" id="GO:0051880">
    <property type="term" value="F:G-quadruplex DNA binding"/>
    <property type="evidence" value="ECO:0007669"/>
    <property type="project" value="TreeGrafter"/>
</dbReference>
<feature type="coiled-coil region" evidence="19">
    <location>
        <begin position="708"/>
        <end position="742"/>
    </location>
</feature>
<reference evidence="22" key="1">
    <citation type="submission" date="2022-05" db="EMBL/GenBank/DDBJ databases">
        <title>The Musa troglodytarum L. genome provides insights into the mechanism of non-climacteric behaviour and enrichment of carotenoids.</title>
        <authorList>
            <person name="Wang J."/>
        </authorList>
    </citation>
    <scope>NUCLEOTIDE SEQUENCE</scope>
    <source>
        <tissue evidence="22">Leaf</tissue>
    </source>
</reference>
<evidence type="ECO:0000256" key="6">
    <source>
        <dbReference type="ARBA" id="ARBA00022723"/>
    </source>
</evidence>
<keyword evidence="6 18" id="KW-0479">Metal-binding</keyword>
<dbReference type="SUPFAM" id="SSF52540">
    <property type="entry name" value="P-loop containing nucleoside triphosphate hydrolases"/>
    <property type="match status" value="1"/>
</dbReference>
<evidence type="ECO:0000256" key="15">
    <source>
        <dbReference type="ARBA" id="ARBA00023242"/>
    </source>
</evidence>
<keyword evidence="9" id="KW-0378">Hydrolase</keyword>
<feature type="coiled-coil region" evidence="19">
    <location>
        <begin position="292"/>
        <end position="445"/>
    </location>
</feature>
<sequence>MAGGSSSSMDGAAPSLFEFRDANRQCVFISSMLPSSRGNKQPKPSRRRQSKRWRGGEGKRDRQAKEKGRLEREGKGKMSTVDKMLIKGIRSFSPENKHVITFFRPLTLIVGPNGAGKTTIIECLKLSCTGELPPNSRSGHSFIHDPKVAGETETKGQIKLRFKTAAGKDVVCIRSFQLTQKASKMEFKAIESVLQTINPHSGEKVCLSYRCADMDREIPALMGVSKAILENVIFVHQDESNWPLQDPSTLKKKMLTVARLSLSLSFIMFQLHLLDISNLLFGILSPSYTKALEAIKKLHKEQAQEIKTYKLKLENLQTLKDAAYKLRENIAQDQEKSEFLKAQIKELEGNIEGIENKILHAETTLKELRKLQDQISTRTTARSTLYKLQQTQYAALAEENEDSDEELKEWQMKFEERIALLETKISKLEREMNDEETKSSLLLQTINDTTREIGKLQAEADAHMSLRCERDSTIQRIFTKYNLGSLPSAPFSNDVALNLTNRTKTRLLDVEKELQDKKKSNEMELKFLWERYVTANARCSEVESQKQAKSETKLGISKRMKEKANERDLADHELSNLNLSHIDERERSFQIEVERKTLLLGEKDYEATINQKRTEMFSLDQKIKALYREKDILASDSEDRVKLDMKKEEFESCKRKQKKLQVLYSFFFFLMEEYKEKIRGVLKGRVPSDKDLKKETTHAFGLSLKKEYDDLNSKTLEAEKEVKLAQMKIQDAKNHILKLQKDVDVYTYQFQVNWYSIAKRRFLDSKLQALIQAPADIGSFTKVLLEAMEKKDVQKSKYNIADGMRQMFDPFERVARAHHICPCCERPFSPDEEDEFVKKQRVKSASSAEHMKLLAVESSNADTHFQQLDKLRMIYEEYVKLGKEAIPLAEKNLKELTEDLSQRSQAFDDLVGVLAHVKTEKDAVEVLLQPVETIDRLWQEMENLKPQIEDLEYKLDSRGQGVRSMEEIQFQLNSLQSKRESLSTEIENLREEQKFLNADLSSIQMRWHSLREEKLKASSILHKVKKADEDLVLLAEENAQVDLDEKHLAEALVPLIKEKEKLLQDHANLKLKLEREYDNQAESKRSFQQDIEMLMTLSSRIKEYLDSKKVEKFKDLQEKHTSFESQLQKCETKKQEISADLNKSKELLRNQDQLKRNIDDNLNYRKTKAEVDELTFEIESLEEKVLNIGSMSSLEADLKRHLQEKERLLSELNRCHGTLSVYQSNISKYKLDLKQAQYNDIDRRYFNQLIQLKTTEMANKDLDRYYSALDKALMRFHTMKMEEINMIIKELWQQTYRGQDIDYISIHSDSEGTGTRSYSYRVLMQTGDAELEMRGRCSAGQKVLASLIIRLALAETFCLNCGILALDEPTTNLDGPNAESLAAALLRIMEDRKGQENFQLIVITHDERFAQLIGQRQHAEKYYRVTKDELQHSIIEAQEIFD</sequence>
<evidence type="ECO:0000256" key="14">
    <source>
        <dbReference type="ARBA" id="ARBA00023204"/>
    </source>
</evidence>
<dbReference type="InterPro" id="IPR013134">
    <property type="entry name" value="Zn_hook_RAD50"/>
</dbReference>
<feature type="compositionally biased region" description="Basic residues" evidence="20">
    <location>
        <begin position="43"/>
        <end position="53"/>
    </location>
</feature>
<dbReference type="PANTHER" id="PTHR18867">
    <property type="entry name" value="RAD50"/>
    <property type="match status" value="1"/>
</dbReference>
<dbReference type="GO" id="GO:0016887">
    <property type="term" value="F:ATP hydrolysis activity"/>
    <property type="evidence" value="ECO:0007669"/>
    <property type="project" value="InterPro"/>
</dbReference>
<keyword evidence="11" id="KW-0067">ATP-binding</keyword>
<dbReference type="OrthoDB" id="18797at2759"/>
<dbReference type="FunFam" id="3.40.50.300:FF:004267">
    <property type="entry name" value="Os02g0497500 protein"/>
    <property type="match status" value="1"/>
</dbReference>
<dbReference type="InterPro" id="IPR027417">
    <property type="entry name" value="P-loop_NTPase"/>
</dbReference>
<evidence type="ECO:0000256" key="5">
    <source>
        <dbReference type="ARBA" id="ARBA00022454"/>
    </source>
</evidence>
<comment type="cofactor">
    <cofactor evidence="1">
        <name>Zn(2+)</name>
        <dbReference type="ChEBI" id="CHEBI:29105"/>
    </cofactor>
</comment>
<evidence type="ECO:0000256" key="9">
    <source>
        <dbReference type="ARBA" id="ARBA00022801"/>
    </source>
</evidence>
<comment type="catalytic activity">
    <reaction evidence="17">
        <text>ATP + H2O = ADP + phosphate + H(+)</text>
        <dbReference type="Rhea" id="RHEA:13065"/>
        <dbReference type="ChEBI" id="CHEBI:15377"/>
        <dbReference type="ChEBI" id="CHEBI:15378"/>
        <dbReference type="ChEBI" id="CHEBI:30616"/>
        <dbReference type="ChEBI" id="CHEBI:43474"/>
        <dbReference type="ChEBI" id="CHEBI:456216"/>
    </reaction>
</comment>
<gene>
    <name evidence="22" type="ORF">MUK42_06831</name>
</gene>
<dbReference type="GO" id="GO:0000794">
    <property type="term" value="C:condensed nuclear chromosome"/>
    <property type="evidence" value="ECO:0007669"/>
    <property type="project" value="TreeGrafter"/>
</dbReference>
<dbReference type="GO" id="GO:0000722">
    <property type="term" value="P:telomere maintenance via recombination"/>
    <property type="evidence" value="ECO:0007669"/>
    <property type="project" value="TreeGrafter"/>
</dbReference>
<keyword evidence="16" id="KW-0469">Meiosis</keyword>
<protein>
    <submittedName>
        <fullName evidence="22">Rad50 zinc hook motif</fullName>
    </submittedName>
</protein>
<evidence type="ECO:0000259" key="21">
    <source>
        <dbReference type="PROSITE" id="PS51131"/>
    </source>
</evidence>
<feature type="compositionally biased region" description="Basic and acidic residues" evidence="20">
    <location>
        <begin position="54"/>
        <end position="76"/>
    </location>
</feature>
<evidence type="ECO:0000256" key="7">
    <source>
        <dbReference type="ARBA" id="ARBA00022741"/>
    </source>
</evidence>
<evidence type="ECO:0000256" key="17">
    <source>
        <dbReference type="ARBA" id="ARBA00049360"/>
    </source>
</evidence>
<feature type="binding site" evidence="18">
    <location>
        <position position="824"/>
    </location>
    <ligand>
        <name>Zn(2+)</name>
        <dbReference type="ChEBI" id="CHEBI:29105"/>
    </ligand>
</feature>
<dbReference type="EMBL" id="CP097510">
    <property type="protein sequence ID" value="URE31786.1"/>
    <property type="molecule type" value="Genomic_DNA"/>
</dbReference>
<evidence type="ECO:0000256" key="4">
    <source>
        <dbReference type="ARBA" id="ARBA00009439"/>
    </source>
</evidence>
<comment type="similarity">
    <text evidence="4">Belongs to the SMC family. RAD50 subfamily.</text>
</comment>
<proteinExistence type="inferred from homology"/>
<dbReference type="Pfam" id="PF04423">
    <property type="entry name" value="Rad50_zn_hook"/>
    <property type="match status" value="1"/>
</dbReference>
<keyword evidence="23" id="KW-1185">Reference proteome</keyword>
<dbReference type="EMBL" id="CP097510">
    <property type="protein sequence ID" value="URE31785.1"/>
    <property type="molecule type" value="Genomic_DNA"/>
</dbReference>
<comment type="subcellular location">
    <subcellularLocation>
        <location evidence="3">Chromosome</location>
    </subcellularLocation>
    <subcellularLocation>
        <location evidence="2">Nucleus</location>
    </subcellularLocation>
</comment>
<keyword evidence="10 18" id="KW-0862">Zinc</keyword>
<dbReference type="PROSITE" id="PS51131">
    <property type="entry name" value="ZN_HOOK"/>
    <property type="match status" value="1"/>
</dbReference>
<feature type="coiled-coil region" evidence="19">
    <location>
        <begin position="1113"/>
        <end position="1211"/>
    </location>
</feature>
<keyword evidence="5" id="KW-0158">Chromosome</keyword>
<dbReference type="GO" id="GO:0006302">
    <property type="term" value="P:double-strand break repair"/>
    <property type="evidence" value="ECO:0007669"/>
    <property type="project" value="InterPro"/>
</dbReference>
<dbReference type="GO" id="GO:0003691">
    <property type="term" value="F:double-stranded telomeric DNA binding"/>
    <property type="evidence" value="ECO:0007669"/>
    <property type="project" value="TreeGrafter"/>
</dbReference>
<evidence type="ECO:0000256" key="10">
    <source>
        <dbReference type="ARBA" id="ARBA00022833"/>
    </source>
</evidence>
<evidence type="ECO:0000256" key="2">
    <source>
        <dbReference type="ARBA" id="ARBA00004123"/>
    </source>
</evidence>
<dbReference type="GO" id="GO:0007004">
    <property type="term" value="P:telomere maintenance via telomerase"/>
    <property type="evidence" value="ECO:0007669"/>
    <property type="project" value="TreeGrafter"/>
</dbReference>
<keyword evidence="7" id="KW-0547">Nucleotide-binding</keyword>
<name>A0A9E7HDZ7_9LILI</name>
<dbReference type="Pfam" id="PF13476">
    <property type="entry name" value="AAA_23"/>
    <property type="match status" value="1"/>
</dbReference>
<keyword evidence="15" id="KW-0539">Nucleus</keyword>
<evidence type="ECO:0000256" key="8">
    <source>
        <dbReference type="ARBA" id="ARBA00022763"/>
    </source>
</evidence>
<evidence type="ECO:0000256" key="18">
    <source>
        <dbReference type="PROSITE-ProRule" id="PRU00471"/>
    </source>
</evidence>
<dbReference type="GO" id="GO:0005524">
    <property type="term" value="F:ATP binding"/>
    <property type="evidence" value="ECO:0007669"/>
    <property type="project" value="UniProtKB-KW"/>
</dbReference>
<keyword evidence="8" id="KW-0227">DNA damage</keyword>
<accession>A0A9E7HDZ7</accession>
<evidence type="ECO:0000256" key="19">
    <source>
        <dbReference type="SAM" id="Coils"/>
    </source>
</evidence>
<keyword evidence="14" id="KW-0234">DNA repair</keyword>
<feature type="domain" description="Zinc-hook" evidence="21">
    <location>
        <begin position="774"/>
        <end position="873"/>
    </location>
</feature>
<feature type="binding site" evidence="18">
    <location>
        <position position="821"/>
    </location>
    <ligand>
        <name>Zn(2+)</name>
        <dbReference type="ChEBI" id="CHEBI:29105"/>
    </ligand>
</feature>
<organism evidence="22 23">
    <name type="scientific">Musa troglodytarum</name>
    <name type="common">fe'i banana</name>
    <dbReference type="NCBI Taxonomy" id="320322"/>
    <lineage>
        <taxon>Eukaryota</taxon>
        <taxon>Viridiplantae</taxon>
        <taxon>Streptophyta</taxon>
        <taxon>Embryophyta</taxon>
        <taxon>Tracheophyta</taxon>
        <taxon>Spermatophyta</taxon>
        <taxon>Magnoliopsida</taxon>
        <taxon>Liliopsida</taxon>
        <taxon>Zingiberales</taxon>
        <taxon>Musaceae</taxon>
        <taxon>Musa</taxon>
    </lineage>
</organism>
<evidence type="ECO:0000256" key="1">
    <source>
        <dbReference type="ARBA" id="ARBA00001947"/>
    </source>
</evidence>
<feature type="coiled-coil region" evidence="19">
    <location>
        <begin position="965"/>
        <end position="1006"/>
    </location>
</feature>
<dbReference type="InterPro" id="IPR038729">
    <property type="entry name" value="Rad50/SbcC_AAA"/>
</dbReference>
<dbReference type="GO" id="GO:0030870">
    <property type="term" value="C:Mre11 complex"/>
    <property type="evidence" value="ECO:0007669"/>
    <property type="project" value="TreeGrafter"/>
</dbReference>
<dbReference type="GO" id="GO:0070192">
    <property type="term" value="P:chromosome organization involved in meiotic cell cycle"/>
    <property type="evidence" value="ECO:0007669"/>
    <property type="project" value="TreeGrafter"/>
</dbReference>
<evidence type="ECO:0000256" key="3">
    <source>
        <dbReference type="ARBA" id="ARBA00004286"/>
    </source>
</evidence>
<evidence type="ECO:0000256" key="13">
    <source>
        <dbReference type="ARBA" id="ARBA00023054"/>
    </source>
</evidence>
<evidence type="ECO:0000313" key="22">
    <source>
        <dbReference type="EMBL" id="URE31785.1"/>
    </source>
</evidence>